<accession>A0ABQ8PTW9</accession>
<proteinExistence type="predicted"/>
<gene>
    <name evidence="1" type="ORF">EDC05_000632</name>
</gene>
<sequence>MSTVPAPSADPLTDIAGGWSTSTSAWLEWPTSPSGIVRAANTPTLTEALTILMPSPTPSNPLYKRAVDIDIPTNTAEHASQTKSVSPEALASARSLLSAMRNIATRSEKDVIEHHPQSSIVRSMVGQQVIYPDEDIVEGREISGRAVVLQDALSSFLSSMINTIISAPAPTNHTSANCCNLYNHNNISYNFYCDICDYANSRDSHDHYNSHHYHYHYTATICDYNNRDNIKSIDNTILKSHRKYVVDCSDSDNNHNRFKLSNTYYCYKYCVHFAVAGYISF</sequence>
<reference evidence="1" key="1">
    <citation type="submission" date="2022-07" db="EMBL/GenBank/DDBJ databases">
        <title>Phylogenomic reconstructions and comparative analyses of Kickxellomycotina fungi.</title>
        <authorList>
            <person name="Reynolds N.K."/>
            <person name="Stajich J.E."/>
            <person name="Barry K."/>
            <person name="Grigoriev I.V."/>
            <person name="Crous P."/>
            <person name="Smith M.E."/>
        </authorList>
    </citation>
    <scope>NUCLEOTIDE SEQUENCE</scope>
    <source>
        <strain evidence="1">BCRC 34882</strain>
    </source>
</reference>
<name>A0ABQ8PTW9_9FUNG</name>
<organism evidence="1 2">
    <name type="scientific">Coemansia umbellata</name>
    <dbReference type="NCBI Taxonomy" id="1424467"/>
    <lineage>
        <taxon>Eukaryota</taxon>
        <taxon>Fungi</taxon>
        <taxon>Fungi incertae sedis</taxon>
        <taxon>Zoopagomycota</taxon>
        <taxon>Kickxellomycotina</taxon>
        <taxon>Kickxellomycetes</taxon>
        <taxon>Kickxellales</taxon>
        <taxon>Kickxellaceae</taxon>
        <taxon>Coemansia</taxon>
    </lineage>
</organism>
<dbReference type="Proteomes" id="UP001151295">
    <property type="component" value="Unassembled WGS sequence"/>
</dbReference>
<dbReference type="EMBL" id="JANBQD010000004">
    <property type="protein sequence ID" value="KAJ1995698.1"/>
    <property type="molecule type" value="Genomic_DNA"/>
</dbReference>
<evidence type="ECO:0000313" key="2">
    <source>
        <dbReference type="Proteomes" id="UP001151295"/>
    </source>
</evidence>
<comment type="caution">
    <text evidence="1">The sequence shown here is derived from an EMBL/GenBank/DDBJ whole genome shotgun (WGS) entry which is preliminary data.</text>
</comment>
<protein>
    <recommendedName>
        <fullName evidence="3">C2H2-type domain-containing protein</fullName>
    </recommendedName>
</protein>
<evidence type="ECO:0008006" key="3">
    <source>
        <dbReference type="Google" id="ProtNLM"/>
    </source>
</evidence>
<keyword evidence="2" id="KW-1185">Reference proteome</keyword>
<evidence type="ECO:0000313" key="1">
    <source>
        <dbReference type="EMBL" id="KAJ1995698.1"/>
    </source>
</evidence>